<evidence type="ECO:0000313" key="4">
    <source>
        <dbReference type="Proteomes" id="UP000238378"/>
    </source>
</evidence>
<dbReference type="SUPFAM" id="SSF53756">
    <property type="entry name" value="UDP-Glycosyltransferase/glycogen phosphorylase"/>
    <property type="match status" value="1"/>
</dbReference>
<keyword evidence="4" id="KW-1185">Reference proteome</keyword>
<feature type="domain" description="Glycosyl transferase family 1" evidence="2">
    <location>
        <begin position="175"/>
        <end position="316"/>
    </location>
</feature>
<dbReference type="Gene3D" id="3.40.50.2000">
    <property type="entry name" value="Glycogen Phosphorylase B"/>
    <property type="match status" value="2"/>
</dbReference>
<name>A0ABX5CU94_LACPE</name>
<proteinExistence type="predicted"/>
<dbReference type="CDD" id="cd03811">
    <property type="entry name" value="GT4_GT28_WabH-like"/>
    <property type="match status" value="1"/>
</dbReference>
<dbReference type="Proteomes" id="UP000238378">
    <property type="component" value="Unassembled WGS sequence"/>
</dbReference>
<comment type="caution">
    <text evidence="3">The sequence shown here is derived from an EMBL/GenBank/DDBJ whole genome shotgun (WGS) entry which is preliminary data.</text>
</comment>
<dbReference type="PANTHER" id="PTHR12526">
    <property type="entry name" value="GLYCOSYLTRANSFERASE"/>
    <property type="match status" value="1"/>
</dbReference>
<keyword evidence="1" id="KW-1133">Transmembrane helix</keyword>
<evidence type="ECO:0000256" key="1">
    <source>
        <dbReference type="SAM" id="Phobius"/>
    </source>
</evidence>
<protein>
    <recommendedName>
        <fullName evidence="2">Glycosyl transferase family 1 domain-containing protein</fullName>
    </recommendedName>
</protein>
<dbReference type="EMBL" id="PVOB01000459">
    <property type="protein sequence ID" value="PRO84645.1"/>
    <property type="molecule type" value="Genomic_DNA"/>
</dbReference>
<keyword evidence="1" id="KW-0812">Transmembrane</keyword>
<dbReference type="Pfam" id="PF00534">
    <property type="entry name" value="Glycos_transf_1"/>
    <property type="match status" value="1"/>
</dbReference>
<reference evidence="3 4" key="1">
    <citation type="submission" date="2018-03" db="EMBL/GenBank/DDBJ databases">
        <title>Draft Genome Sequences of six Lactobacillus pentosus Strains Isolated from Brines of Traditionally Fermented Spanish-Style Green Table Olives.</title>
        <authorList>
            <person name="Calero-Delgado B."/>
            <person name="Martin-Platero A.M."/>
            <person name="Perez-Pulido A.J."/>
            <person name="Benitez-Cabello A."/>
            <person name="Casimiro-Soriguer C.S."/>
            <person name="Martinez-Bueno M."/>
            <person name="Arroyo-Lopez F.N."/>
            <person name="Rodriguez-Gomez F."/>
            <person name="Bautista-Gallego J."/>
            <person name="Garrido-Fernandez A."/>
            <person name="Jimenez-Diaz R."/>
        </authorList>
    </citation>
    <scope>NUCLEOTIDE SEQUENCE [LARGE SCALE GENOMIC DNA]</scope>
    <source>
        <strain evidence="3 4">IG2</strain>
    </source>
</reference>
<feature type="transmembrane region" description="Helical" evidence="1">
    <location>
        <begin position="78"/>
        <end position="102"/>
    </location>
</feature>
<dbReference type="InterPro" id="IPR001296">
    <property type="entry name" value="Glyco_trans_1"/>
</dbReference>
<dbReference type="PANTHER" id="PTHR12526:SF630">
    <property type="entry name" value="GLYCOSYLTRANSFERASE"/>
    <property type="match status" value="1"/>
</dbReference>
<dbReference type="RefSeq" id="WP_105962129.1">
    <property type="nucleotide sequence ID" value="NZ_OZ061355.1"/>
</dbReference>
<accession>A0ABX5CU94</accession>
<sequence length="362" mass="41313">MSNKLNVTIVAPNLSGQGGTETVINHVLNSSKLNSKIEFSLFTPDYVQNQSWLRSIAPSLKKLTLAKNNRLQNLLQKFFFYASSSADVLLILGVRSILIAYVMRFFFQRHYKIVSWIHFTMVGTSFSKPKLLKYADAHFAISSGIKKQLISAGIDEHKIYLIYNPIQHVDQVVRRSKTDEVRFVYVGRIDYIGQKNLKFMLDGLAQLKFAWQMDFFGDGKDLALCKMYAKELKLDDKIVWQGWVADPWAQMNAVDALLLTSNYEGLPMVILEALQRGIPVVTSDCATGPEDEVVNGKNGYLFTQNNVQDFTKKLTILRNRLDSFEDVDKIMRTTDKFSSQEYDNHFVMALTEIFGQSNQGIR</sequence>
<gene>
    <name evidence="3" type="ORF">C6Y08_19560</name>
</gene>
<evidence type="ECO:0000313" key="3">
    <source>
        <dbReference type="EMBL" id="PRO84645.1"/>
    </source>
</evidence>
<organism evidence="3 4">
    <name type="scientific">Lactiplantibacillus pentosus</name>
    <name type="common">Lactobacillus pentosus</name>
    <dbReference type="NCBI Taxonomy" id="1589"/>
    <lineage>
        <taxon>Bacteria</taxon>
        <taxon>Bacillati</taxon>
        <taxon>Bacillota</taxon>
        <taxon>Bacilli</taxon>
        <taxon>Lactobacillales</taxon>
        <taxon>Lactobacillaceae</taxon>
        <taxon>Lactiplantibacillus</taxon>
    </lineage>
</organism>
<keyword evidence="1" id="KW-0472">Membrane</keyword>
<evidence type="ECO:0000259" key="2">
    <source>
        <dbReference type="Pfam" id="PF00534"/>
    </source>
</evidence>